<feature type="compositionally biased region" description="Basic and acidic residues" evidence="1">
    <location>
        <begin position="69"/>
        <end position="85"/>
    </location>
</feature>
<dbReference type="Proteomes" id="UP001189429">
    <property type="component" value="Unassembled WGS sequence"/>
</dbReference>
<keyword evidence="3" id="KW-1185">Reference proteome</keyword>
<feature type="non-terminal residue" evidence="2">
    <location>
        <position position="1"/>
    </location>
</feature>
<feature type="compositionally biased region" description="Low complexity" evidence="1">
    <location>
        <begin position="48"/>
        <end position="68"/>
    </location>
</feature>
<comment type="caution">
    <text evidence="2">The sequence shown here is derived from an EMBL/GenBank/DDBJ whole genome shotgun (WGS) entry which is preliminary data.</text>
</comment>
<dbReference type="EMBL" id="CAUYUJ010008969">
    <property type="protein sequence ID" value="CAK0825488.1"/>
    <property type="molecule type" value="Genomic_DNA"/>
</dbReference>
<sequence>KAGARELEGAGRVHQAVRAWGHAAAAGAGGRAQRPYVLRGVAHRVGPGRPGLRAAAGPARAGRGAGVAERGRWRGADATRVRVHP</sequence>
<name>A0ABN9S197_9DINO</name>
<evidence type="ECO:0000313" key="3">
    <source>
        <dbReference type="Proteomes" id="UP001189429"/>
    </source>
</evidence>
<evidence type="ECO:0000313" key="2">
    <source>
        <dbReference type="EMBL" id="CAK0825488.1"/>
    </source>
</evidence>
<organism evidence="2 3">
    <name type="scientific">Prorocentrum cordatum</name>
    <dbReference type="NCBI Taxonomy" id="2364126"/>
    <lineage>
        <taxon>Eukaryota</taxon>
        <taxon>Sar</taxon>
        <taxon>Alveolata</taxon>
        <taxon>Dinophyceae</taxon>
        <taxon>Prorocentrales</taxon>
        <taxon>Prorocentraceae</taxon>
        <taxon>Prorocentrum</taxon>
    </lineage>
</organism>
<accession>A0ABN9S197</accession>
<evidence type="ECO:0000256" key="1">
    <source>
        <dbReference type="SAM" id="MobiDB-lite"/>
    </source>
</evidence>
<protein>
    <submittedName>
        <fullName evidence="2">Uncharacterized protein</fullName>
    </submittedName>
</protein>
<reference evidence="2" key="1">
    <citation type="submission" date="2023-10" db="EMBL/GenBank/DDBJ databases">
        <authorList>
            <person name="Chen Y."/>
            <person name="Shah S."/>
            <person name="Dougan E. K."/>
            <person name="Thang M."/>
            <person name="Chan C."/>
        </authorList>
    </citation>
    <scope>NUCLEOTIDE SEQUENCE [LARGE SCALE GENOMIC DNA]</scope>
</reference>
<gene>
    <name evidence="2" type="ORF">PCOR1329_LOCUS25606</name>
</gene>
<feature type="region of interest" description="Disordered" evidence="1">
    <location>
        <begin position="48"/>
        <end position="85"/>
    </location>
</feature>
<feature type="non-terminal residue" evidence="2">
    <location>
        <position position="85"/>
    </location>
</feature>
<proteinExistence type="predicted"/>